<dbReference type="PIRSF" id="PIRSF002741">
    <property type="entry name" value="MppA"/>
    <property type="match status" value="1"/>
</dbReference>
<evidence type="ECO:0000313" key="6">
    <source>
        <dbReference type="EMBL" id="OGI84296.1"/>
    </source>
</evidence>
<dbReference type="Gene3D" id="3.10.105.10">
    <property type="entry name" value="Dipeptide-binding Protein, Domain 3"/>
    <property type="match status" value="1"/>
</dbReference>
<keyword evidence="4" id="KW-0812">Transmembrane</keyword>
<dbReference type="EMBL" id="MFUO01000003">
    <property type="protein sequence ID" value="OGI84296.1"/>
    <property type="molecule type" value="Genomic_DNA"/>
</dbReference>
<dbReference type="InterPro" id="IPR000914">
    <property type="entry name" value="SBP_5_dom"/>
</dbReference>
<evidence type="ECO:0000313" key="7">
    <source>
        <dbReference type="Proteomes" id="UP000178184"/>
    </source>
</evidence>
<keyword evidence="2" id="KW-0813">Transport</keyword>
<dbReference type="InterPro" id="IPR039424">
    <property type="entry name" value="SBP_5"/>
</dbReference>
<accession>A0A1F6WR18</accession>
<dbReference type="Pfam" id="PF00496">
    <property type="entry name" value="SBP_bac_5"/>
    <property type="match status" value="1"/>
</dbReference>
<evidence type="ECO:0000256" key="2">
    <source>
        <dbReference type="ARBA" id="ARBA00022448"/>
    </source>
</evidence>
<dbReference type="GO" id="GO:1904680">
    <property type="term" value="F:peptide transmembrane transporter activity"/>
    <property type="evidence" value="ECO:0007669"/>
    <property type="project" value="TreeGrafter"/>
</dbReference>
<evidence type="ECO:0000256" key="4">
    <source>
        <dbReference type="SAM" id="Phobius"/>
    </source>
</evidence>
<dbReference type="STRING" id="1801764.A2903_03110"/>
<dbReference type="Proteomes" id="UP000178184">
    <property type="component" value="Unassembled WGS sequence"/>
</dbReference>
<gene>
    <name evidence="6" type="ORF">A2903_03110</name>
</gene>
<comment type="caution">
    <text evidence="6">The sequence shown here is derived from an EMBL/GenBank/DDBJ whole genome shotgun (WGS) entry which is preliminary data.</text>
</comment>
<dbReference type="SUPFAM" id="SSF53850">
    <property type="entry name" value="Periplasmic binding protein-like II"/>
    <property type="match status" value="1"/>
</dbReference>
<feature type="domain" description="Solute-binding protein family 5" evidence="5">
    <location>
        <begin position="109"/>
        <end position="470"/>
    </location>
</feature>
<feature type="transmembrane region" description="Helical" evidence="4">
    <location>
        <begin position="34"/>
        <end position="51"/>
    </location>
</feature>
<dbReference type="PANTHER" id="PTHR30290">
    <property type="entry name" value="PERIPLASMIC BINDING COMPONENT OF ABC TRANSPORTER"/>
    <property type="match status" value="1"/>
</dbReference>
<dbReference type="GO" id="GO:0042597">
    <property type="term" value="C:periplasmic space"/>
    <property type="evidence" value="ECO:0007669"/>
    <property type="project" value="UniProtKB-ARBA"/>
</dbReference>
<reference evidence="6 7" key="1">
    <citation type="journal article" date="2016" name="Nat. Commun.">
        <title>Thousands of microbial genomes shed light on interconnected biogeochemical processes in an aquifer system.</title>
        <authorList>
            <person name="Anantharaman K."/>
            <person name="Brown C.T."/>
            <person name="Hug L.A."/>
            <person name="Sharon I."/>
            <person name="Castelle C.J."/>
            <person name="Probst A.J."/>
            <person name="Thomas B.C."/>
            <person name="Singh A."/>
            <person name="Wilkins M.J."/>
            <person name="Karaoz U."/>
            <person name="Brodie E.L."/>
            <person name="Williams K.H."/>
            <person name="Hubbard S.S."/>
            <person name="Banfield J.F."/>
        </authorList>
    </citation>
    <scope>NUCLEOTIDE SEQUENCE [LARGE SCALE GENOMIC DNA]</scope>
</reference>
<dbReference type="GO" id="GO:0043190">
    <property type="term" value="C:ATP-binding cassette (ABC) transporter complex"/>
    <property type="evidence" value="ECO:0007669"/>
    <property type="project" value="InterPro"/>
</dbReference>
<keyword evidence="4" id="KW-0472">Membrane</keyword>
<dbReference type="GO" id="GO:0015833">
    <property type="term" value="P:peptide transport"/>
    <property type="evidence" value="ECO:0007669"/>
    <property type="project" value="TreeGrafter"/>
</dbReference>
<keyword evidence="4" id="KW-1133">Transmembrane helix</keyword>
<dbReference type="AlphaFoldDB" id="A0A1F6WR18"/>
<comment type="similarity">
    <text evidence="1">Belongs to the bacterial solute-binding protein 5 family.</text>
</comment>
<dbReference type="Gene3D" id="3.90.76.10">
    <property type="entry name" value="Dipeptide-binding Protein, Domain 1"/>
    <property type="match status" value="1"/>
</dbReference>
<dbReference type="Gene3D" id="3.40.190.10">
    <property type="entry name" value="Periplasmic binding protein-like II"/>
    <property type="match status" value="1"/>
</dbReference>
<protein>
    <recommendedName>
        <fullName evidence="5">Solute-binding protein family 5 domain-containing protein</fullName>
    </recommendedName>
</protein>
<proteinExistence type="inferred from homology"/>
<evidence type="ECO:0000256" key="3">
    <source>
        <dbReference type="ARBA" id="ARBA00022729"/>
    </source>
</evidence>
<keyword evidence="3" id="KW-0732">Signal</keyword>
<sequence>MKLKKISKLKSKWHDIEHGTHLLFQSLNKIQKKLIITALSIMVIAGFIITIKARNVILIEQPIAGGQWNEGLVGNPRFINPVLSISNIDKDLTALVHSGLLKRLPDGNYVGDLAESYSIDKNGLEYTFVLKDGIEFHDGKPVTSEDIVYTIDRIKDPAEKSPKSVEWQGVNVKIIDNRTIKMTLKQPFADFLDIATIGILPKHIYSKYNTDSFSQARENIKAIGAGPYKIKRVTTKNNLPKTITLEKARKGYENGYIKKIVFNFYENEDEAINAFTSGKIDHLGSINARDAKDLQDRGYTVTLASFPRLYGIFFNTKNSNVLSQPRATEIIASAIDKQAIVDSVLNGFGNITDAPIPANIALELDYPYAKIDLEKVMKGSGWKKNENSIWEKTITKIIPGSKKTEKNTEKFAFTITTSDTPELRNGAEEIAVLLKENGILANVASFDSATLEEKIRNRDYEALYYGIQVSRESQVYAFWHSSQREHPGLNISGYTNSKIDTILEELQKETNLEDRNTLWKKFVTTFYNDMPAVFIYSPSYIYAHREKPLFIMPTSIHGPNDRFINIKQWYLQTEKVIPFLQKNKTLKDS</sequence>
<name>A0A1F6WR18_9BACT</name>
<organism evidence="6 7">
    <name type="scientific">Candidatus Nomurabacteria bacterium RIFCSPLOWO2_01_FULL_33_17</name>
    <dbReference type="NCBI Taxonomy" id="1801764"/>
    <lineage>
        <taxon>Bacteria</taxon>
        <taxon>Candidatus Nomuraibacteriota</taxon>
    </lineage>
</organism>
<dbReference type="InterPro" id="IPR030678">
    <property type="entry name" value="Peptide/Ni-bd"/>
</dbReference>
<dbReference type="PANTHER" id="PTHR30290:SF9">
    <property type="entry name" value="OLIGOPEPTIDE-BINDING PROTEIN APPA"/>
    <property type="match status" value="1"/>
</dbReference>
<evidence type="ECO:0000256" key="1">
    <source>
        <dbReference type="ARBA" id="ARBA00005695"/>
    </source>
</evidence>
<evidence type="ECO:0000259" key="5">
    <source>
        <dbReference type="Pfam" id="PF00496"/>
    </source>
</evidence>